<dbReference type="InterPro" id="IPR007263">
    <property type="entry name" value="DCC1-like"/>
</dbReference>
<organism evidence="1 2">
    <name type="scientific">Sphaerisporangium album</name>
    <dbReference type="NCBI Taxonomy" id="509200"/>
    <lineage>
        <taxon>Bacteria</taxon>
        <taxon>Bacillati</taxon>
        <taxon>Actinomycetota</taxon>
        <taxon>Actinomycetes</taxon>
        <taxon>Streptosporangiales</taxon>
        <taxon>Streptosporangiaceae</taxon>
        <taxon>Sphaerisporangium</taxon>
    </lineage>
</organism>
<dbReference type="OrthoDB" id="9813713at2"/>
<name>A0A367EZP0_9ACTN</name>
<dbReference type="EMBL" id="QOIL01000026">
    <property type="protein sequence ID" value="RCG23481.1"/>
    <property type="molecule type" value="Genomic_DNA"/>
</dbReference>
<accession>A0A367EZP0</accession>
<dbReference type="Pfam" id="PF04134">
    <property type="entry name" value="DCC1-like"/>
    <property type="match status" value="1"/>
</dbReference>
<sequence>MGAGRRDGRQGVWENRPVLVYDGDCGFCHRCVEFGRAHLPAMPPARRWQDLDLAEHGLTLEQVTESVQLLGPDGLRASGARAVAVLLAVQPRIGWRVLGRLMLVPPVDLIAEAVYRVVARNRHRLPGSTGACSTAPR</sequence>
<dbReference type="Proteomes" id="UP000253094">
    <property type="component" value="Unassembled WGS sequence"/>
</dbReference>
<evidence type="ECO:0000313" key="2">
    <source>
        <dbReference type="Proteomes" id="UP000253094"/>
    </source>
</evidence>
<comment type="caution">
    <text evidence="1">The sequence shown here is derived from an EMBL/GenBank/DDBJ whole genome shotgun (WGS) entry which is preliminary data.</text>
</comment>
<proteinExistence type="predicted"/>
<reference evidence="1 2" key="1">
    <citation type="submission" date="2018-06" db="EMBL/GenBank/DDBJ databases">
        <title>Sphaerisporangium craniellae sp. nov., isolated from a marine sponge in the South China Sea.</title>
        <authorList>
            <person name="Li L."/>
        </authorList>
    </citation>
    <scope>NUCLEOTIDE SEQUENCE [LARGE SCALE GENOMIC DNA]</scope>
    <source>
        <strain evidence="1 2">CCTCC AA 208026</strain>
    </source>
</reference>
<dbReference type="GO" id="GO:0015035">
    <property type="term" value="F:protein-disulfide reductase activity"/>
    <property type="evidence" value="ECO:0007669"/>
    <property type="project" value="InterPro"/>
</dbReference>
<keyword evidence="2" id="KW-1185">Reference proteome</keyword>
<evidence type="ECO:0000313" key="1">
    <source>
        <dbReference type="EMBL" id="RCG23481.1"/>
    </source>
</evidence>
<protein>
    <submittedName>
        <fullName evidence="1">DUF393 domain-containing protein</fullName>
    </submittedName>
</protein>
<gene>
    <name evidence="1" type="ORF">DQ384_34035</name>
</gene>
<dbReference type="AlphaFoldDB" id="A0A367EZP0"/>